<evidence type="ECO:0000313" key="2">
    <source>
        <dbReference type="EMBL" id="MBB6633121.1"/>
    </source>
</evidence>
<reference evidence="2 3" key="1">
    <citation type="submission" date="2020-08" db="EMBL/GenBank/DDBJ databases">
        <title>Cohnella phylogeny.</title>
        <authorList>
            <person name="Dunlap C."/>
        </authorList>
    </citation>
    <scope>NUCLEOTIDE SEQUENCE [LARGE SCALE GENOMIC DNA]</scope>
    <source>
        <strain evidence="2 3">DSM 25241</strain>
    </source>
</reference>
<gene>
    <name evidence="2" type="ORF">H7B67_03205</name>
</gene>
<sequence length="209" mass="23074">MAGCSEDKGSANEIAQLKEQVTKLTAENQALKTQVEEAKKAEETKPSQEPSPSPTPEPSPSQEADVIELQKALTIADFAEITIAKAAFTSKVEPPNPDSLYSYYEVKEPGNIYLDTVIKVKSLLTSERVSDEFVSVKIMYDDKYEYSSFSTIEESGGTDLTYSNITNIEPLKTGTLHYIAELPKEASEGTKPVKVIVSIQGKDYTYKMR</sequence>
<feature type="compositionally biased region" description="Pro residues" evidence="1">
    <location>
        <begin position="49"/>
        <end position="59"/>
    </location>
</feature>
<feature type="region of interest" description="Disordered" evidence="1">
    <location>
        <begin position="28"/>
        <end position="64"/>
    </location>
</feature>
<protein>
    <recommendedName>
        <fullName evidence="4">DUF4352 domain-containing protein</fullName>
    </recommendedName>
</protein>
<comment type="caution">
    <text evidence="2">The sequence shown here is derived from an EMBL/GenBank/DDBJ whole genome shotgun (WGS) entry which is preliminary data.</text>
</comment>
<keyword evidence="3" id="KW-1185">Reference proteome</keyword>
<evidence type="ECO:0000313" key="3">
    <source>
        <dbReference type="Proteomes" id="UP000535838"/>
    </source>
</evidence>
<evidence type="ECO:0008006" key="4">
    <source>
        <dbReference type="Google" id="ProtNLM"/>
    </source>
</evidence>
<dbReference type="AlphaFoldDB" id="A0A841SWL0"/>
<dbReference type="Proteomes" id="UP000535838">
    <property type="component" value="Unassembled WGS sequence"/>
</dbReference>
<dbReference type="EMBL" id="JACJVQ010000003">
    <property type="protein sequence ID" value="MBB6633121.1"/>
    <property type="molecule type" value="Genomic_DNA"/>
</dbReference>
<proteinExistence type="predicted"/>
<accession>A0A841SWL0</accession>
<evidence type="ECO:0000256" key="1">
    <source>
        <dbReference type="SAM" id="MobiDB-lite"/>
    </source>
</evidence>
<name>A0A841SWL0_9BACL</name>
<organism evidence="2 3">
    <name type="scientific">Cohnella thailandensis</name>
    <dbReference type="NCBI Taxonomy" id="557557"/>
    <lineage>
        <taxon>Bacteria</taxon>
        <taxon>Bacillati</taxon>
        <taxon>Bacillota</taxon>
        <taxon>Bacilli</taxon>
        <taxon>Bacillales</taxon>
        <taxon>Paenibacillaceae</taxon>
        <taxon>Cohnella</taxon>
    </lineage>
</organism>
<feature type="compositionally biased region" description="Basic and acidic residues" evidence="1">
    <location>
        <begin position="34"/>
        <end position="46"/>
    </location>
</feature>